<evidence type="ECO:0000313" key="5">
    <source>
        <dbReference type="Proteomes" id="UP000260862"/>
    </source>
</evidence>
<evidence type="ECO:0000313" key="2">
    <source>
        <dbReference type="EMBL" id="RGK56753.1"/>
    </source>
</evidence>
<evidence type="ECO:0000313" key="6">
    <source>
        <dbReference type="Proteomes" id="UP000283485"/>
    </source>
</evidence>
<dbReference type="Proteomes" id="UP000283485">
    <property type="component" value="Unassembled WGS sequence"/>
</dbReference>
<sequence>MKRLGLTLAAALVFSVSMFAEGVQDNNAQKWNGSINKSKLTKYLNLSSNQHEKVADICDYFEQEMTRANASKTDNKEKVRKAVYGNLKLMKQTLDDKQYSNYVRLMAMTLRNKGIDLNEAK</sequence>
<dbReference type="EMBL" id="QRUY01000028">
    <property type="protein sequence ID" value="RGS05375.1"/>
    <property type="molecule type" value="Genomic_DNA"/>
</dbReference>
<dbReference type="EMBL" id="QRHQ01000010">
    <property type="protein sequence ID" value="RHF91416.1"/>
    <property type="molecule type" value="Genomic_DNA"/>
</dbReference>
<proteinExistence type="predicted"/>
<dbReference type="RefSeq" id="WP_022052588.1">
    <property type="nucleotide sequence ID" value="NZ_CABOGR010000008.1"/>
</dbReference>
<evidence type="ECO:0000313" key="4">
    <source>
        <dbReference type="EMBL" id="RHF91416.1"/>
    </source>
</evidence>
<evidence type="ECO:0000256" key="1">
    <source>
        <dbReference type="SAM" id="SignalP"/>
    </source>
</evidence>
<feature type="signal peptide" evidence="1">
    <location>
        <begin position="1"/>
        <end position="20"/>
    </location>
</feature>
<evidence type="ECO:0000313" key="3">
    <source>
        <dbReference type="EMBL" id="RGS05375.1"/>
    </source>
</evidence>
<dbReference type="Proteomes" id="UP000285750">
    <property type="component" value="Unassembled WGS sequence"/>
</dbReference>
<organism evidence="2 5">
    <name type="scientific">Phocaeicola plebeius</name>
    <dbReference type="NCBI Taxonomy" id="310297"/>
    <lineage>
        <taxon>Bacteria</taxon>
        <taxon>Pseudomonadati</taxon>
        <taxon>Bacteroidota</taxon>
        <taxon>Bacteroidia</taxon>
        <taxon>Bacteroidales</taxon>
        <taxon>Bacteroidaceae</taxon>
        <taxon>Phocaeicola</taxon>
    </lineage>
</organism>
<keyword evidence="1" id="KW-0732">Signal</keyword>
<evidence type="ECO:0000313" key="7">
    <source>
        <dbReference type="Proteomes" id="UP000285750"/>
    </source>
</evidence>
<dbReference type="Proteomes" id="UP000260862">
    <property type="component" value="Unassembled WGS sequence"/>
</dbReference>
<reference evidence="5 6" key="1">
    <citation type="submission" date="2018-08" db="EMBL/GenBank/DDBJ databases">
        <title>A genome reference for cultivated species of the human gut microbiota.</title>
        <authorList>
            <person name="Zou Y."/>
            <person name="Xue W."/>
            <person name="Luo G."/>
        </authorList>
    </citation>
    <scope>NUCLEOTIDE SEQUENCE [LARGE SCALE GENOMIC DNA]</scope>
    <source>
        <strain evidence="3 7">AF24-16AC</strain>
        <strain evidence="4 6">AM23-23</strain>
        <strain evidence="2 5">TF10-3AC</strain>
    </source>
</reference>
<dbReference type="EMBL" id="QSQT01000008">
    <property type="protein sequence ID" value="RGK56753.1"/>
    <property type="molecule type" value="Genomic_DNA"/>
</dbReference>
<feature type="chain" id="PRO_5041810528" evidence="1">
    <location>
        <begin position="21"/>
        <end position="121"/>
    </location>
</feature>
<comment type="caution">
    <text evidence="2">The sequence shown here is derived from an EMBL/GenBank/DDBJ whole genome shotgun (WGS) entry which is preliminary data.</text>
</comment>
<keyword evidence="5" id="KW-1185">Reference proteome</keyword>
<gene>
    <name evidence="4" type="ORF">DW653_07005</name>
    <name evidence="3" type="ORF">DWY14_12015</name>
    <name evidence="2" type="ORF">DXD04_05330</name>
</gene>
<name>A0A3E4N3W8_9BACT</name>
<accession>A0A3E4N3W8</accession>
<dbReference type="AlphaFoldDB" id="A0A3E4N3W8"/>
<protein>
    <submittedName>
        <fullName evidence="2">Uncharacterized protein</fullName>
    </submittedName>
</protein>